<keyword evidence="2" id="KW-1133">Transmembrane helix</keyword>
<evidence type="ECO:0000256" key="1">
    <source>
        <dbReference type="ARBA" id="ARBA00044504"/>
    </source>
</evidence>
<dbReference type="PhylomeDB" id="A0A068V4A3"/>
<dbReference type="OMA" id="ERNNSHS"/>
<sequence length="91" mass="10198">MSSISSTLFSLGVSAANLVASFLMNAIDKLSKLGGKESWIETNINKGHYDYYYWVLAGLSVLNMIYFLICSKAYGPSKEDEKETTFHEEDN</sequence>
<keyword evidence="2" id="KW-0812">Transmembrane</keyword>
<gene>
    <name evidence="3" type="ORF">GSCOC_T00015522001</name>
</gene>
<dbReference type="OrthoDB" id="8904098at2759"/>
<organism evidence="3 4">
    <name type="scientific">Coffea canephora</name>
    <name type="common">Robusta coffee</name>
    <dbReference type="NCBI Taxonomy" id="49390"/>
    <lineage>
        <taxon>Eukaryota</taxon>
        <taxon>Viridiplantae</taxon>
        <taxon>Streptophyta</taxon>
        <taxon>Embryophyta</taxon>
        <taxon>Tracheophyta</taxon>
        <taxon>Spermatophyta</taxon>
        <taxon>Magnoliopsida</taxon>
        <taxon>eudicotyledons</taxon>
        <taxon>Gunneridae</taxon>
        <taxon>Pentapetalae</taxon>
        <taxon>asterids</taxon>
        <taxon>lamiids</taxon>
        <taxon>Gentianales</taxon>
        <taxon>Rubiaceae</taxon>
        <taxon>Ixoroideae</taxon>
        <taxon>Gardenieae complex</taxon>
        <taxon>Bertiereae - Coffeeae clade</taxon>
        <taxon>Coffeeae</taxon>
        <taxon>Coffea</taxon>
    </lineage>
</organism>
<evidence type="ECO:0000256" key="2">
    <source>
        <dbReference type="SAM" id="Phobius"/>
    </source>
</evidence>
<dbReference type="AlphaFoldDB" id="A0A068V4A3"/>
<dbReference type="STRING" id="49390.A0A068V4A3"/>
<dbReference type="InterPro" id="IPR036259">
    <property type="entry name" value="MFS_trans_sf"/>
</dbReference>
<feature type="transmembrane region" description="Helical" evidence="2">
    <location>
        <begin position="51"/>
        <end position="69"/>
    </location>
</feature>
<dbReference type="PANTHER" id="PTHR11654">
    <property type="entry name" value="OLIGOPEPTIDE TRANSPORTER-RELATED"/>
    <property type="match status" value="1"/>
</dbReference>
<dbReference type="Gramene" id="CDP15610">
    <property type="protein sequence ID" value="CDP15610"/>
    <property type="gene ID" value="GSCOC_T00015522001"/>
</dbReference>
<dbReference type="Proteomes" id="UP000295252">
    <property type="component" value="Chromosome I"/>
</dbReference>
<protein>
    <recommendedName>
        <fullName evidence="5">Major facilitator superfamily (MFS) profile domain-containing protein</fullName>
    </recommendedName>
</protein>
<dbReference type="EMBL" id="HG739185">
    <property type="protein sequence ID" value="CDP15610.1"/>
    <property type="molecule type" value="Genomic_DNA"/>
</dbReference>
<reference evidence="4" key="1">
    <citation type="journal article" date="2014" name="Science">
        <title>The coffee genome provides insight into the convergent evolution of caffeine biosynthesis.</title>
        <authorList>
            <person name="Denoeud F."/>
            <person name="Carretero-Paulet L."/>
            <person name="Dereeper A."/>
            <person name="Droc G."/>
            <person name="Guyot R."/>
            <person name="Pietrella M."/>
            <person name="Zheng C."/>
            <person name="Alberti A."/>
            <person name="Anthony F."/>
            <person name="Aprea G."/>
            <person name="Aury J.M."/>
            <person name="Bento P."/>
            <person name="Bernard M."/>
            <person name="Bocs S."/>
            <person name="Campa C."/>
            <person name="Cenci A."/>
            <person name="Combes M.C."/>
            <person name="Crouzillat D."/>
            <person name="Da Silva C."/>
            <person name="Daddiego L."/>
            <person name="De Bellis F."/>
            <person name="Dussert S."/>
            <person name="Garsmeur O."/>
            <person name="Gayraud T."/>
            <person name="Guignon V."/>
            <person name="Jahn K."/>
            <person name="Jamilloux V."/>
            <person name="Joet T."/>
            <person name="Labadie K."/>
            <person name="Lan T."/>
            <person name="Leclercq J."/>
            <person name="Lepelley M."/>
            <person name="Leroy T."/>
            <person name="Li L.T."/>
            <person name="Librado P."/>
            <person name="Lopez L."/>
            <person name="Munoz A."/>
            <person name="Noel B."/>
            <person name="Pallavicini A."/>
            <person name="Perrotta G."/>
            <person name="Poncet V."/>
            <person name="Pot D."/>
            <person name="Priyono X."/>
            <person name="Rigoreau M."/>
            <person name="Rouard M."/>
            <person name="Rozas J."/>
            <person name="Tranchant-Dubreuil C."/>
            <person name="VanBuren R."/>
            <person name="Zhang Q."/>
            <person name="Andrade A.C."/>
            <person name="Argout X."/>
            <person name="Bertrand B."/>
            <person name="de Kochko A."/>
            <person name="Graziosi G."/>
            <person name="Henry R.J."/>
            <person name="Jayarama X."/>
            <person name="Ming R."/>
            <person name="Nagai C."/>
            <person name="Rounsley S."/>
            <person name="Sankoff D."/>
            <person name="Giuliano G."/>
            <person name="Albert V.A."/>
            <person name="Wincker P."/>
            <person name="Lashermes P."/>
        </authorList>
    </citation>
    <scope>NUCLEOTIDE SEQUENCE [LARGE SCALE GENOMIC DNA]</scope>
    <source>
        <strain evidence="4">cv. DH200-94</strain>
    </source>
</reference>
<name>A0A068V4A3_COFCA</name>
<keyword evidence="4" id="KW-1185">Reference proteome</keyword>
<evidence type="ECO:0000313" key="4">
    <source>
        <dbReference type="Proteomes" id="UP000295252"/>
    </source>
</evidence>
<evidence type="ECO:0008006" key="5">
    <source>
        <dbReference type="Google" id="ProtNLM"/>
    </source>
</evidence>
<keyword evidence="2" id="KW-0472">Membrane</keyword>
<comment type="similarity">
    <text evidence="1">Belongs to the major facilitator superfamily. Phosphate:H(+) symporter (TC 2.A.1.9) family.</text>
</comment>
<proteinExistence type="inferred from homology"/>
<evidence type="ECO:0000313" key="3">
    <source>
        <dbReference type="EMBL" id="CDP15610.1"/>
    </source>
</evidence>
<dbReference type="InParanoid" id="A0A068V4A3"/>
<dbReference type="Gene3D" id="1.20.1250.20">
    <property type="entry name" value="MFS general substrate transporter like domains"/>
    <property type="match status" value="1"/>
</dbReference>
<accession>A0A068V4A3</accession>